<dbReference type="Proteomes" id="UP000265540">
    <property type="component" value="Unassembled WGS sequence"/>
</dbReference>
<feature type="region of interest" description="Disordered" evidence="1">
    <location>
        <begin position="65"/>
        <end position="95"/>
    </location>
</feature>
<gene>
    <name evidence="2" type="ORF">C4561_00475</name>
</gene>
<dbReference type="GO" id="GO:0003677">
    <property type="term" value="F:DNA binding"/>
    <property type="evidence" value="ECO:0007669"/>
    <property type="project" value="InterPro"/>
</dbReference>
<accession>A0A3A4ZG30</accession>
<evidence type="ECO:0008006" key="4">
    <source>
        <dbReference type="Google" id="ProtNLM"/>
    </source>
</evidence>
<reference evidence="2 3" key="1">
    <citation type="journal article" date="2017" name="ISME J.">
        <title>Energy and carbon metabolisms in a deep terrestrial subsurface fluid microbial community.</title>
        <authorList>
            <person name="Momper L."/>
            <person name="Jungbluth S.P."/>
            <person name="Lee M.D."/>
            <person name="Amend J.P."/>
        </authorList>
    </citation>
    <scope>NUCLEOTIDE SEQUENCE [LARGE SCALE GENOMIC DNA]</scope>
    <source>
        <strain evidence="2">SURF_46</strain>
    </source>
</reference>
<comment type="caution">
    <text evidence="2">The sequence shown here is derived from an EMBL/GenBank/DDBJ whole genome shotgun (WGS) entry which is preliminary data.</text>
</comment>
<dbReference type="EMBL" id="QZJF01000005">
    <property type="protein sequence ID" value="RJR27968.1"/>
    <property type="molecule type" value="Genomic_DNA"/>
</dbReference>
<evidence type="ECO:0000313" key="3">
    <source>
        <dbReference type="Proteomes" id="UP000265540"/>
    </source>
</evidence>
<dbReference type="Gene3D" id="1.10.287.180">
    <property type="entry name" value="Transcription elongation factor, GreA/GreB, N-terminal domain"/>
    <property type="match status" value="1"/>
</dbReference>
<evidence type="ECO:0000313" key="2">
    <source>
        <dbReference type="EMBL" id="RJR27968.1"/>
    </source>
</evidence>
<evidence type="ECO:0000256" key="1">
    <source>
        <dbReference type="SAM" id="MobiDB-lite"/>
    </source>
</evidence>
<dbReference type="AlphaFoldDB" id="A0A3A4ZG30"/>
<name>A0A3A4ZG30_UNCKA</name>
<dbReference type="InterPro" id="IPR036805">
    <property type="entry name" value="Tscrpt_elong_fac_GreA/B_N_sf"/>
</dbReference>
<organism evidence="2 3">
    <name type="scientific">candidate division WWE3 bacterium</name>
    <dbReference type="NCBI Taxonomy" id="2053526"/>
    <lineage>
        <taxon>Bacteria</taxon>
        <taxon>Katanobacteria</taxon>
    </lineage>
</organism>
<feature type="compositionally biased region" description="Basic and acidic residues" evidence="1">
    <location>
        <begin position="82"/>
        <end position="95"/>
    </location>
</feature>
<dbReference type="SUPFAM" id="SSF46557">
    <property type="entry name" value="GreA transcript cleavage protein, N-terminal domain"/>
    <property type="match status" value="1"/>
</dbReference>
<proteinExistence type="predicted"/>
<dbReference type="GO" id="GO:0032784">
    <property type="term" value="P:regulation of DNA-templated transcription elongation"/>
    <property type="evidence" value="ECO:0007669"/>
    <property type="project" value="InterPro"/>
</dbReference>
<sequence>MSIELLRKQIKELLQEREKATLEKGLAAEDNKDLRENFAYDYWAQKEFALTSKIRKLTAEIDRLAKKTSTQKRKPRRVNTKPVEKIKDLPQNKWL</sequence>
<protein>
    <recommendedName>
        <fullName evidence="4">Transcription elongation factor GreA/GreB N-terminal domain-containing protein</fullName>
    </recommendedName>
</protein>
<feature type="compositionally biased region" description="Basic residues" evidence="1">
    <location>
        <begin position="69"/>
        <end position="79"/>
    </location>
</feature>